<name>A0A0J9W731_FUSO4</name>
<proteinExistence type="predicted"/>
<dbReference type="EMBL" id="DS231726">
    <property type="protein sequence ID" value="KNB18461.1"/>
    <property type="molecule type" value="Genomic_DNA"/>
</dbReference>
<accession>A0A0J9W731</accession>
<organism evidence="1 2">
    <name type="scientific">Fusarium oxysporum f. sp. lycopersici (strain 4287 / CBS 123668 / FGSC 9935 / NRRL 34936)</name>
    <name type="common">Fusarium vascular wilt of tomato</name>
    <dbReference type="NCBI Taxonomy" id="426428"/>
    <lineage>
        <taxon>Eukaryota</taxon>
        <taxon>Fungi</taxon>
        <taxon>Dikarya</taxon>
        <taxon>Ascomycota</taxon>
        <taxon>Pezizomycotina</taxon>
        <taxon>Sordariomycetes</taxon>
        <taxon>Hypocreomycetidae</taxon>
        <taxon>Hypocreales</taxon>
        <taxon>Nectriaceae</taxon>
        <taxon>Fusarium</taxon>
        <taxon>Fusarium oxysporum species complex</taxon>
    </lineage>
</organism>
<dbReference type="AlphaFoldDB" id="A0A0J9W731"/>
<gene>
    <name evidence="1" type="ORF">FOXG_22246</name>
</gene>
<dbReference type="VEuPathDB" id="FungiDB:FOXG_22246"/>
<evidence type="ECO:0000313" key="1">
    <source>
        <dbReference type="EMBL" id="KNB18461.1"/>
    </source>
</evidence>
<reference evidence="1" key="2">
    <citation type="journal article" date="2010" name="Nature">
        <title>Comparative genomics reveals mobile pathogenicity chromosomes in Fusarium.</title>
        <authorList>
            <person name="Ma L.J."/>
            <person name="van der Does H.C."/>
            <person name="Borkovich K.A."/>
            <person name="Coleman J.J."/>
            <person name="Daboussi M.J."/>
            <person name="Di Pietro A."/>
            <person name="Dufresne M."/>
            <person name="Freitag M."/>
            <person name="Grabherr M."/>
            <person name="Henrissat B."/>
            <person name="Houterman P.M."/>
            <person name="Kang S."/>
            <person name="Shim W.B."/>
            <person name="Woloshuk C."/>
            <person name="Xie X."/>
            <person name="Xu J.R."/>
            <person name="Antoniw J."/>
            <person name="Baker S.E."/>
            <person name="Bluhm B.H."/>
            <person name="Breakspear A."/>
            <person name="Brown D.W."/>
            <person name="Butchko R.A."/>
            <person name="Chapman S."/>
            <person name="Coulson R."/>
            <person name="Coutinho P.M."/>
            <person name="Danchin E.G."/>
            <person name="Diener A."/>
            <person name="Gale L.R."/>
            <person name="Gardiner D.M."/>
            <person name="Goff S."/>
            <person name="Hammond-Kosack K.E."/>
            <person name="Hilburn K."/>
            <person name="Hua-Van A."/>
            <person name="Jonkers W."/>
            <person name="Kazan K."/>
            <person name="Kodira C.D."/>
            <person name="Koehrsen M."/>
            <person name="Kumar L."/>
            <person name="Lee Y.H."/>
            <person name="Li L."/>
            <person name="Manners J.M."/>
            <person name="Miranda-Saavedra D."/>
            <person name="Mukherjee M."/>
            <person name="Park G."/>
            <person name="Park J."/>
            <person name="Park S.Y."/>
            <person name="Proctor R.H."/>
            <person name="Regev A."/>
            <person name="Ruiz-Roldan M.C."/>
            <person name="Sain D."/>
            <person name="Sakthikumar S."/>
            <person name="Sykes S."/>
            <person name="Schwartz D.C."/>
            <person name="Turgeon B.G."/>
            <person name="Wapinski I."/>
            <person name="Yoder O."/>
            <person name="Young S."/>
            <person name="Zeng Q."/>
            <person name="Zhou S."/>
            <person name="Galagan J."/>
            <person name="Cuomo C.A."/>
            <person name="Kistler H.C."/>
            <person name="Rep M."/>
        </authorList>
    </citation>
    <scope>NUCLEOTIDE SEQUENCE [LARGE SCALE GENOMIC DNA]</scope>
    <source>
        <strain evidence="1">4287</strain>
    </source>
</reference>
<reference evidence="1" key="1">
    <citation type="submission" date="2007-04" db="EMBL/GenBank/DDBJ databases">
        <authorList>
            <consortium name="The Broad Institute Genome Sequencing Platform"/>
            <person name="Birren B."/>
            <person name="Lander E."/>
            <person name="Galagan J."/>
            <person name="Nusbaum C."/>
            <person name="Devon K."/>
            <person name="Ma L.-J."/>
            <person name="Jaffe D."/>
            <person name="Butler J."/>
            <person name="Alvarez P."/>
            <person name="Gnerre S."/>
            <person name="Grabherr M."/>
            <person name="Kleber M."/>
            <person name="Mauceli E."/>
            <person name="Brockman W."/>
            <person name="MacCallum I.A."/>
            <person name="Young S."/>
            <person name="LaButti K."/>
            <person name="DeCaprio D."/>
            <person name="Crawford M."/>
            <person name="Koehrsen M."/>
            <person name="Engels R."/>
            <person name="Montgomery P."/>
            <person name="Pearson M."/>
            <person name="Howarth C."/>
            <person name="Larson L."/>
            <person name="White J."/>
            <person name="O'Leary S."/>
            <person name="Kodira C."/>
            <person name="Zeng Q."/>
            <person name="Yandava C."/>
            <person name="Alvarado L."/>
            <person name="Kistler C."/>
            <person name="Shim W.-B."/>
            <person name="Kang S."/>
            <person name="Woloshuk C."/>
        </authorList>
    </citation>
    <scope>NUCLEOTIDE SEQUENCE</scope>
    <source>
        <strain evidence="1">4287</strain>
    </source>
</reference>
<dbReference type="GeneID" id="28962952"/>
<dbReference type="RefSeq" id="XP_018256506.1">
    <property type="nucleotide sequence ID" value="XM_018402645.1"/>
</dbReference>
<evidence type="ECO:0000313" key="2">
    <source>
        <dbReference type="Proteomes" id="UP000009097"/>
    </source>
</evidence>
<protein>
    <submittedName>
        <fullName evidence="1">Uncharacterized protein</fullName>
    </submittedName>
</protein>
<dbReference type="Proteomes" id="UP000009097">
    <property type="component" value="Unassembled WGS sequence"/>
</dbReference>
<sequence length="127" mass="14450">MQTDLEQSIIYVCMHNEAQYLDSVPSRRKRRHTSGVQTRGRPDKIIKKQTLENQGWPDKVRLCDNGRKRQRKSAVEGIKPVCGQVCLVFRKKLKQWLAALVLPNNFNEAGVATTIASLDLTKEVAEC</sequence>
<dbReference type="KEGG" id="fox:FOXG_22246"/>